<dbReference type="Proteomes" id="UP000316621">
    <property type="component" value="Chromosome 1"/>
</dbReference>
<organism evidence="2 3">
    <name type="scientific">Papaver somniferum</name>
    <name type="common">Opium poppy</name>
    <dbReference type="NCBI Taxonomy" id="3469"/>
    <lineage>
        <taxon>Eukaryota</taxon>
        <taxon>Viridiplantae</taxon>
        <taxon>Streptophyta</taxon>
        <taxon>Embryophyta</taxon>
        <taxon>Tracheophyta</taxon>
        <taxon>Spermatophyta</taxon>
        <taxon>Magnoliopsida</taxon>
        <taxon>Ranunculales</taxon>
        <taxon>Papaveraceae</taxon>
        <taxon>Papaveroideae</taxon>
        <taxon>Papaver</taxon>
    </lineage>
</organism>
<accession>A0A4Y7IHR5</accession>
<sequence>MIFPLNNSQLREEVVISLEGKISPLPIKDRDGNYNQRVECIVFVAGDTQPQSEAFYGMVQLLNEAKKRCKAVLAERGMGIMCTEQELDQTAAAIAFGLGKYVPRPPPHPIHKTFKDHPGTMISPLRNKVGYDYRRSIQKNQEDNDISPLPTVLLKYPILLACGPVKRQETLQCLVNVLGSIDALQFLLLLETTGELLNFKLERFRCLNRGTPTDPKAEDKASGKSQKISVTDDKRRVIKRLLKEAEDFAEEDTKVLKDD</sequence>
<dbReference type="Gramene" id="RZC47616">
    <property type="protein sequence ID" value="RZC47616"/>
    <property type="gene ID" value="C5167_040560"/>
</dbReference>
<keyword evidence="3" id="KW-1185">Reference proteome</keyword>
<reference evidence="2 3" key="1">
    <citation type="journal article" date="2018" name="Science">
        <title>The opium poppy genome and morphinan production.</title>
        <authorList>
            <person name="Guo L."/>
            <person name="Winzer T."/>
            <person name="Yang X."/>
            <person name="Li Y."/>
            <person name="Ning Z."/>
            <person name="He Z."/>
            <person name="Teodor R."/>
            <person name="Lu Y."/>
            <person name="Bowser T.A."/>
            <person name="Graham I.A."/>
            <person name="Ye K."/>
        </authorList>
    </citation>
    <scope>NUCLEOTIDE SEQUENCE [LARGE SCALE GENOMIC DNA]</scope>
    <source>
        <strain evidence="3">cv. HN1</strain>
        <tissue evidence="2">Leaves</tissue>
    </source>
</reference>
<dbReference type="EMBL" id="CM010715">
    <property type="protein sequence ID" value="RZC47616.1"/>
    <property type="molecule type" value="Genomic_DNA"/>
</dbReference>
<gene>
    <name evidence="2" type="ORF">C5167_040560</name>
</gene>
<dbReference type="STRING" id="3469.A0A4Y7IHR5"/>
<protein>
    <submittedName>
        <fullName evidence="2">Uncharacterized protein</fullName>
    </submittedName>
</protein>
<evidence type="ECO:0000313" key="2">
    <source>
        <dbReference type="EMBL" id="RZC47616.1"/>
    </source>
</evidence>
<feature type="region of interest" description="Disordered" evidence="1">
    <location>
        <begin position="210"/>
        <end position="231"/>
    </location>
</feature>
<evidence type="ECO:0000256" key="1">
    <source>
        <dbReference type="SAM" id="MobiDB-lite"/>
    </source>
</evidence>
<proteinExistence type="predicted"/>
<evidence type="ECO:0000313" key="3">
    <source>
        <dbReference type="Proteomes" id="UP000316621"/>
    </source>
</evidence>
<name>A0A4Y7IHR5_PAPSO</name>
<dbReference type="AlphaFoldDB" id="A0A4Y7IHR5"/>